<keyword evidence="11" id="KW-1185">Reference proteome</keyword>
<evidence type="ECO:0000313" key="11">
    <source>
        <dbReference type="Proteomes" id="UP000694390"/>
    </source>
</evidence>
<evidence type="ECO:0000256" key="4">
    <source>
        <dbReference type="ARBA" id="ARBA00022989"/>
    </source>
</evidence>
<sequence>YTIPALFSLIIFASLVTDGYQNVTTSSQLRCVLNDNWVACSYAITAGVLAFLQSFLFLALDAYDIIITFYDIFQLLYSLKFIWSCIWFVGFCFLANQWNRSAHHYLLGSSSASASIAFAFFSIPCWVRNSHLSFSTPVLSRANTPRILGLFHTKTPPPSYFASSPFFTPDLRCQKESLMPLSLRGAAAAERLLGSGP</sequence>
<protein>
    <submittedName>
        <fullName evidence="10">Synaptogyrin 4</fullName>
    </submittedName>
</protein>
<reference evidence="10" key="2">
    <citation type="submission" date="2025-09" db="UniProtKB">
        <authorList>
            <consortium name="Ensembl"/>
        </authorList>
    </citation>
    <scope>IDENTIFICATION</scope>
</reference>
<evidence type="ECO:0000256" key="1">
    <source>
        <dbReference type="ARBA" id="ARBA00004141"/>
    </source>
</evidence>
<dbReference type="InterPro" id="IPR008253">
    <property type="entry name" value="Marvel"/>
</dbReference>
<dbReference type="Ensembl" id="ENSGEVT00005011210.1">
    <property type="protein sequence ID" value="ENSGEVP00005010699.1"/>
    <property type="gene ID" value="ENSGEVG00005007538.1"/>
</dbReference>
<keyword evidence="4 7" id="KW-1133">Transmembrane helix</keyword>
<feature type="transmembrane region" description="Helical" evidence="7">
    <location>
        <begin position="104"/>
        <end position="127"/>
    </location>
</feature>
<dbReference type="PROSITE" id="PS51225">
    <property type="entry name" value="MARVEL"/>
    <property type="match status" value="1"/>
</dbReference>
<gene>
    <name evidence="10" type="primary">SYNGR4</name>
</gene>
<feature type="transmembrane region" description="Helical" evidence="7">
    <location>
        <begin position="43"/>
        <end position="63"/>
    </location>
</feature>
<dbReference type="GO" id="GO:0030672">
    <property type="term" value="C:synaptic vesicle membrane"/>
    <property type="evidence" value="ECO:0007669"/>
    <property type="project" value="TreeGrafter"/>
</dbReference>
<evidence type="ECO:0000256" key="8">
    <source>
        <dbReference type="SAM" id="SignalP"/>
    </source>
</evidence>
<evidence type="ECO:0000256" key="6">
    <source>
        <dbReference type="PROSITE-ProRule" id="PRU00581"/>
    </source>
</evidence>
<feature type="transmembrane region" description="Helical" evidence="7">
    <location>
        <begin position="75"/>
        <end position="98"/>
    </location>
</feature>
<dbReference type="Proteomes" id="UP000694390">
    <property type="component" value="Unassembled WGS sequence"/>
</dbReference>
<evidence type="ECO:0000256" key="2">
    <source>
        <dbReference type="ARBA" id="ARBA00010252"/>
    </source>
</evidence>
<evidence type="ECO:0000256" key="3">
    <source>
        <dbReference type="ARBA" id="ARBA00022692"/>
    </source>
</evidence>
<organism evidence="10 11">
    <name type="scientific">Gopherus evgoodei</name>
    <name type="common">Goodes thornscrub tortoise</name>
    <dbReference type="NCBI Taxonomy" id="1825980"/>
    <lineage>
        <taxon>Eukaryota</taxon>
        <taxon>Metazoa</taxon>
        <taxon>Chordata</taxon>
        <taxon>Craniata</taxon>
        <taxon>Vertebrata</taxon>
        <taxon>Euteleostomi</taxon>
        <taxon>Archelosauria</taxon>
        <taxon>Testudinata</taxon>
        <taxon>Testudines</taxon>
        <taxon>Cryptodira</taxon>
        <taxon>Durocryptodira</taxon>
        <taxon>Testudinoidea</taxon>
        <taxon>Testudinidae</taxon>
        <taxon>Gopherus</taxon>
    </lineage>
</organism>
<evidence type="ECO:0000313" key="10">
    <source>
        <dbReference type="Ensembl" id="ENSGEVP00005010699.1"/>
    </source>
</evidence>
<dbReference type="PANTHER" id="PTHR10838">
    <property type="entry name" value="SYNAPTOGYRIN"/>
    <property type="match status" value="1"/>
</dbReference>
<evidence type="ECO:0000256" key="7">
    <source>
        <dbReference type="SAM" id="Phobius"/>
    </source>
</evidence>
<dbReference type="AlphaFoldDB" id="A0A8C4W4Q1"/>
<keyword evidence="3 6" id="KW-0812">Transmembrane</keyword>
<proteinExistence type="inferred from homology"/>
<feature type="domain" description="MARVEL" evidence="9">
    <location>
        <begin position="1"/>
        <end position="138"/>
    </location>
</feature>
<dbReference type="GO" id="GO:0031594">
    <property type="term" value="C:neuromuscular junction"/>
    <property type="evidence" value="ECO:0007669"/>
    <property type="project" value="TreeGrafter"/>
</dbReference>
<reference evidence="10" key="1">
    <citation type="submission" date="2025-08" db="UniProtKB">
        <authorList>
            <consortium name="Ensembl"/>
        </authorList>
    </citation>
    <scope>IDENTIFICATION</scope>
</reference>
<dbReference type="OrthoDB" id="10041611at2759"/>
<dbReference type="GeneTree" id="ENSGT00950000182935"/>
<evidence type="ECO:0000256" key="5">
    <source>
        <dbReference type="ARBA" id="ARBA00023136"/>
    </source>
</evidence>
<dbReference type="PANTHER" id="PTHR10838:SF22">
    <property type="entry name" value="SYNAPTOGYRIN-4"/>
    <property type="match status" value="1"/>
</dbReference>
<name>A0A8C4W4Q1_9SAUR</name>
<dbReference type="Pfam" id="PF01284">
    <property type="entry name" value="MARVEL"/>
    <property type="match status" value="1"/>
</dbReference>
<comment type="similarity">
    <text evidence="2">Belongs to the synaptogyrin family.</text>
</comment>
<accession>A0A8C4W4Q1</accession>
<comment type="subcellular location">
    <subcellularLocation>
        <location evidence="1">Membrane</location>
        <topology evidence="1">Multi-pass membrane protein</topology>
    </subcellularLocation>
</comment>
<feature type="chain" id="PRO_5034357042" evidence="8">
    <location>
        <begin position="20"/>
        <end position="197"/>
    </location>
</feature>
<keyword evidence="5 6" id="KW-0472">Membrane</keyword>
<dbReference type="InterPro" id="IPR016579">
    <property type="entry name" value="Synaptogyrin"/>
</dbReference>
<feature type="signal peptide" evidence="8">
    <location>
        <begin position="1"/>
        <end position="19"/>
    </location>
</feature>
<keyword evidence="8" id="KW-0732">Signal</keyword>
<evidence type="ECO:0000259" key="9">
    <source>
        <dbReference type="PROSITE" id="PS51225"/>
    </source>
</evidence>